<evidence type="ECO:0000313" key="4">
    <source>
        <dbReference type="Proteomes" id="UP001465755"/>
    </source>
</evidence>
<name>A0AAW1PBX8_9CHLO</name>
<evidence type="ECO:0000313" key="3">
    <source>
        <dbReference type="EMBL" id="KAK9805936.1"/>
    </source>
</evidence>
<comment type="similarity">
    <text evidence="1">Belongs to the AHA1 family.</text>
</comment>
<dbReference type="EMBL" id="JALJOQ010000040">
    <property type="protein sequence ID" value="KAK9805936.1"/>
    <property type="molecule type" value="Genomic_DNA"/>
</dbReference>
<accession>A0AAW1PBX8</accession>
<proteinExistence type="inferred from homology"/>
<dbReference type="GO" id="GO:0001671">
    <property type="term" value="F:ATPase activator activity"/>
    <property type="evidence" value="ECO:0007669"/>
    <property type="project" value="InterPro"/>
</dbReference>
<dbReference type="PANTHER" id="PTHR13009:SF21">
    <property type="entry name" value="ACTIVATOR OF HSP90 ATPASE"/>
    <property type="match status" value="1"/>
</dbReference>
<organism evidence="3 4">
    <name type="scientific">Symbiochloris irregularis</name>
    <dbReference type="NCBI Taxonomy" id="706552"/>
    <lineage>
        <taxon>Eukaryota</taxon>
        <taxon>Viridiplantae</taxon>
        <taxon>Chlorophyta</taxon>
        <taxon>core chlorophytes</taxon>
        <taxon>Trebouxiophyceae</taxon>
        <taxon>Trebouxiales</taxon>
        <taxon>Trebouxiaceae</taxon>
        <taxon>Symbiochloris</taxon>
    </lineage>
</organism>
<dbReference type="GO" id="GO:0006457">
    <property type="term" value="P:protein folding"/>
    <property type="evidence" value="ECO:0007669"/>
    <property type="project" value="TreeGrafter"/>
</dbReference>
<dbReference type="PANTHER" id="PTHR13009">
    <property type="entry name" value="HEAT SHOCK PROTEIN 90 HSP90 CO-CHAPERONE AHA-1"/>
    <property type="match status" value="1"/>
</dbReference>
<dbReference type="Pfam" id="PF09229">
    <property type="entry name" value="Aha1_N"/>
    <property type="match status" value="1"/>
</dbReference>
<comment type="caution">
    <text evidence="3">The sequence shown here is derived from an EMBL/GenBank/DDBJ whole genome shotgun (WGS) entry which is preliminary data.</text>
</comment>
<reference evidence="3 4" key="1">
    <citation type="journal article" date="2024" name="Nat. Commun.">
        <title>Phylogenomics reveals the evolutionary origins of lichenization in chlorophyte algae.</title>
        <authorList>
            <person name="Puginier C."/>
            <person name="Libourel C."/>
            <person name="Otte J."/>
            <person name="Skaloud P."/>
            <person name="Haon M."/>
            <person name="Grisel S."/>
            <person name="Petersen M."/>
            <person name="Berrin J.G."/>
            <person name="Delaux P.M."/>
            <person name="Dal Grande F."/>
            <person name="Keller J."/>
        </authorList>
    </citation>
    <scope>NUCLEOTIDE SEQUENCE [LARGE SCALE GENOMIC DNA]</scope>
    <source>
        <strain evidence="3 4">SAG 2036</strain>
    </source>
</reference>
<dbReference type="InterPro" id="IPR036338">
    <property type="entry name" value="Aha1"/>
</dbReference>
<gene>
    <name evidence="3" type="ORF">WJX73_006759</name>
</gene>
<dbReference type="GO" id="GO:0005829">
    <property type="term" value="C:cytosol"/>
    <property type="evidence" value="ECO:0007669"/>
    <property type="project" value="TreeGrafter"/>
</dbReference>
<keyword evidence="4" id="KW-1185">Reference proteome</keyword>
<dbReference type="AlphaFoldDB" id="A0AAW1PBX8"/>
<dbReference type="Gene3D" id="3.15.10.20">
    <property type="entry name" value="Activator of Hsp90 ATPase Aha1, N-terminal domain"/>
    <property type="match status" value="1"/>
</dbReference>
<dbReference type="InterPro" id="IPR015310">
    <property type="entry name" value="AHSA1-like_N"/>
</dbReference>
<dbReference type="SUPFAM" id="SSF103111">
    <property type="entry name" value="Activator of Hsp90 ATPase, Aha1"/>
    <property type="match status" value="1"/>
</dbReference>
<dbReference type="Proteomes" id="UP001465755">
    <property type="component" value="Unassembled WGS sequence"/>
</dbReference>
<evidence type="ECO:0000259" key="2">
    <source>
        <dbReference type="SMART" id="SM01000"/>
    </source>
</evidence>
<sequence>MAEWDARDPRWLVAERKDGANVNGWHWESKNLQGWCRERLQALLADLPTGLDPMLGHAKLEGVKELTGEAVLTRRKGNKTFAFYDLTLTLSWTGCWAESNQGIKGTVVITELAVSSEPEDYQWTFSAEGTGVGQDNLKAAIQGLKPQITQHLVQFSKDITMLC</sequence>
<dbReference type="SMART" id="SM01000">
    <property type="entry name" value="Aha1_N"/>
    <property type="match status" value="1"/>
</dbReference>
<evidence type="ECO:0000256" key="1">
    <source>
        <dbReference type="ARBA" id="ARBA00006817"/>
    </source>
</evidence>
<feature type="domain" description="Activator of Hsp90 ATPase AHSA1-like N-terminal" evidence="2">
    <location>
        <begin position="29"/>
        <end position="157"/>
    </location>
</feature>
<dbReference type="GO" id="GO:0051087">
    <property type="term" value="F:protein-folding chaperone binding"/>
    <property type="evidence" value="ECO:0007669"/>
    <property type="project" value="InterPro"/>
</dbReference>
<protein>
    <recommendedName>
        <fullName evidence="2">Activator of Hsp90 ATPase AHSA1-like N-terminal domain-containing protein</fullName>
    </recommendedName>
</protein>